<sequence length="159" mass="17258">MKTITVKAGDIVVSDFGIYQHWSLVSDTFCEKGLPMLISATKRNGTVKEEPWHVVTQGKHTYPVKDTYERSVNEVLELARSQIDTWKYSLSERNCEHFTKWATGIKVSSTQVVAGVSGAALGASLVGLCSENPKFAKFLGGALLVGGLAVLGAKAIERK</sequence>
<dbReference type="Pfam" id="PF04970">
    <property type="entry name" value="LRAT"/>
    <property type="match status" value="1"/>
</dbReference>
<feature type="domain" description="LRAT" evidence="1">
    <location>
        <begin position="36"/>
        <end position="102"/>
    </location>
</feature>
<evidence type="ECO:0000313" key="2">
    <source>
        <dbReference type="EMBL" id="CAH8206859.1"/>
    </source>
</evidence>
<reference evidence="2" key="1">
    <citation type="submission" date="2022-06" db="EMBL/GenBank/DDBJ databases">
        <authorList>
            <person name="Goudenege D."/>
            <person name="Le Roux F."/>
        </authorList>
    </citation>
    <scope>NUCLEOTIDE SEQUENCE</scope>
    <source>
        <strain evidence="2">12-063</strain>
    </source>
</reference>
<comment type="caution">
    <text evidence="2">The sequence shown here is derived from an EMBL/GenBank/DDBJ whole genome shotgun (WGS) entry which is preliminary data.</text>
</comment>
<organism evidence="2 3">
    <name type="scientific">Vibrio aestuarianus</name>
    <dbReference type="NCBI Taxonomy" id="28171"/>
    <lineage>
        <taxon>Bacteria</taxon>
        <taxon>Pseudomonadati</taxon>
        <taxon>Pseudomonadota</taxon>
        <taxon>Gammaproteobacteria</taxon>
        <taxon>Vibrionales</taxon>
        <taxon>Vibrionaceae</taxon>
        <taxon>Vibrio</taxon>
    </lineage>
</organism>
<dbReference type="RefSeq" id="WP_261914746.1">
    <property type="nucleotide sequence ID" value="NZ_CALYLF010000141.1"/>
</dbReference>
<dbReference type="Gene3D" id="3.90.1720.10">
    <property type="entry name" value="endopeptidase domain like (from Nostoc punctiforme)"/>
    <property type="match status" value="1"/>
</dbReference>
<evidence type="ECO:0000313" key="3">
    <source>
        <dbReference type="Proteomes" id="UP001152658"/>
    </source>
</evidence>
<gene>
    <name evidence="2" type="ORF">VAE063_420001</name>
</gene>
<proteinExistence type="predicted"/>
<dbReference type="InterPro" id="IPR007053">
    <property type="entry name" value="LRAT_dom"/>
</dbReference>
<evidence type="ECO:0000259" key="1">
    <source>
        <dbReference type="Pfam" id="PF04970"/>
    </source>
</evidence>
<accession>A0ABM9FL00</accession>
<name>A0ABM9FL00_9VIBR</name>
<dbReference type="Proteomes" id="UP001152658">
    <property type="component" value="Unassembled WGS sequence"/>
</dbReference>
<protein>
    <submittedName>
        <fullName evidence="2">LRAT domain-containing protein</fullName>
    </submittedName>
</protein>
<keyword evidence="3" id="KW-1185">Reference proteome</keyword>
<dbReference type="EMBL" id="CALYLK010000078">
    <property type="protein sequence ID" value="CAH8206859.1"/>
    <property type="molecule type" value="Genomic_DNA"/>
</dbReference>